<reference evidence="7 8" key="1">
    <citation type="journal article" date="2004" name="Science">
        <title>Complete genome sequence of the apicomplexan, Cryptosporidium parvum.</title>
        <authorList>
            <person name="Abrahamsen M.S."/>
            <person name="Templeton T.J."/>
            <person name="Enomoto S."/>
            <person name="Abrahante J.E."/>
            <person name="Zhu G."/>
            <person name="Lancto C.A."/>
            <person name="Deng M."/>
            <person name="Liu C."/>
            <person name="Widmer G."/>
            <person name="Tzipori S."/>
            <person name="Buck G.A."/>
            <person name="Xu P."/>
            <person name="Bankier A.T."/>
            <person name="Dear P.H."/>
            <person name="Konfortov B.A."/>
            <person name="Spriggs H.F."/>
            <person name="Iyer L."/>
            <person name="Anantharaman V."/>
            <person name="Aravind L."/>
            <person name="Kapur V."/>
        </authorList>
    </citation>
    <scope>NUCLEOTIDE SEQUENCE [LARGE SCALE GENOMIC DNA]</scope>
    <source>
        <strain evidence="8">Iowa II</strain>
    </source>
</reference>
<dbReference type="InParanoid" id="Q5CQM4"/>
<evidence type="ECO:0000256" key="2">
    <source>
        <dbReference type="ARBA" id="ARBA00023242"/>
    </source>
</evidence>
<dbReference type="AlphaFoldDB" id="Q5CQM4"/>
<dbReference type="GO" id="GO:0071011">
    <property type="term" value="C:precatalytic spliceosome"/>
    <property type="evidence" value="ECO:0007669"/>
    <property type="project" value="TreeGrafter"/>
</dbReference>
<evidence type="ECO:0000256" key="4">
    <source>
        <dbReference type="SAM" id="MobiDB-lite"/>
    </source>
</evidence>
<feature type="compositionally biased region" description="Low complexity" evidence="4">
    <location>
        <begin position="426"/>
        <end position="449"/>
    </location>
</feature>
<dbReference type="Pfam" id="PF09785">
    <property type="entry name" value="Prp31_C"/>
    <property type="match status" value="1"/>
</dbReference>
<organism evidence="7 8">
    <name type="scientific">Cryptosporidium parvum (strain Iowa II)</name>
    <dbReference type="NCBI Taxonomy" id="353152"/>
    <lineage>
        <taxon>Eukaryota</taxon>
        <taxon>Sar</taxon>
        <taxon>Alveolata</taxon>
        <taxon>Apicomplexa</taxon>
        <taxon>Conoidasida</taxon>
        <taxon>Coccidia</taxon>
        <taxon>Eucoccidiorida</taxon>
        <taxon>Eimeriorina</taxon>
        <taxon>Cryptosporidiidae</taxon>
        <taxon>Cryptosporidium</taxon>
    </lineage>
</organism>
<dbReference type="Proteomes" id="UP000006726">
    <property type="component" value="Chromosome 4"/>
</dbReference>
<dbReference type="InterPro" id="IPR002687">
    <property type="entry name" value="Nop_dom"/>
</dbReference>
<dbReference type="KEGG" id="cpv:cgd4_150"/>
<name>Q5CQM4_CRYPI</name>
<feature type="chain" id="PRO_5004253746" evidence="5">
    <location>
        <begin position="21"/>
        <end position="463"/>
    </location>
</feature>
<dbReference type="OrthoDB" id="4771285at2759"/>
<dbReference type="Pfam" id="PF01798">
    <property type="entry name" value="Nop"/>
    <property type="match status" value="1"/>
</dbReference>
<dbReference type="PANTHER" id="PTHR13904:SF0">
    <property type="entry name" value="U4_U6 SMALL NUCLEAR RIBONUCLEOPROTEIN PRP31"/>
    <property type="match status" value="1"/>
</dbReference>
<dbReference type="STRING" id="353152.Q5CQM4"/>
<evidence type="ECO:0000256" key="5">
    <source>
        <dbReference type="SAM" id="SignalP"/>
    </source>
</evidence>
<evidence type="ECO:0000256" key="1">
    <source>
        <dbReference type="ARBA" id="ARBA00004123"/>
    </source>
</evidence>
<feature type="region of interest" description="Disordered" evidence="4">
    <location>
        <begin position="425"/>
        <end position="449"/>
    </location>
</feature>
<dbReference type="GeneID" id="3372665"/>
<keyword evidence="3" id="KW-0687">Ribonucleoprotein</keyword>
<dbReference type="InterPro" id="IPR036070">
    <property type="entry name" value="Nop_dom_sf"/>
</dbReference>
<evidence type="ECO:0000313" key="8">
    <source>
        <dbReference type="Proteomes" id="UP000006726"/>
    </source>
</evidence>
<dbReference type="FunCoup" id="Q5CQM4">
    <property type="interactions" value="440"/>
</dbReference>
<dbReference type="EMBL" id="AAEE01000009">
    <property type="protein sequence ID" value="EAK87734.1"/>
    <property type="molecule type" value="Genomic_DNA"/>
</dbReference>
<evidence type="ECO:0000313" key="7">
    <source>
        <dbReference type="EMBL" id="EAK87734.1"/>
    </source>
</evidence>
<keyword evidence="5" id="KW-0732">Signal</keyword>
<dbReference type="Gene3D" id="1.10.246.90">
    <property type="entry name" value="Nop domain"/>
    <property type="match status" value="1"/>
</dbReference>
<dbReference type="InterPro" id="IPR027105">
    <property type="entry name" value="Prp31"/>
</dbReference>
<gene>
    <name evidence="7" type="ORF">cgd4_150</name>
</gene>
<accession>Q5CQM4</accession>
<dbReference type="SUPFAM" id="SSF89124">
    <property type="entry name" value="Nop domain"/>
    <property type="match status" value="1"/>
</dbReference>
<dbReference type="OMA" id="EMRRSAN"/>
<feature type="non-terminal residue" evidence="7">
    <location>
        <position position="1"/>
    </location>
</feature>
<dbReference type="GO" id="GO:0000244">
    <property type="term" value="P:spliceosomal tri-snRNP complex assembly"/>
    <property type="evidence" value="ECO:0007669"/>
    <property type="project" value="InterPro"/>
</dbReference>
<evidence type="ECO:0000259" key="6">
    <source>
        <dbReference type="PROSITE" id="PS51358"/>
    </source>
</evidence>
<dbReference type="Gene3D" id="1.10.287.4070">
    <property type="match status" value="1"/>
</dbReference>
<evidence type="ECO:0000256" key="3">
    <source>
        <dbReference type="ARBA" id="ARBA00023274"/>
    </source>
</evidence>
<dbReference type="PROSITE" id="PS51358">
    <property type="entry name" value="NOP"/>
    <property type="match status" value="1"/>
</dbReference>
<feature type="region of interest" description="Disordered" evidence="4">
    <location>
        <begin position="346"/>
        <end position="368"/>
    </location>
</feature>
<keyword evidence="2" id="KW-0539">Nucleus</keyword>
<dbReference type="InterPro" id="IPR042239">
    <property type="entry name" value="Nop_C"/>
</dbReference>
<sequence length="463" mass="51915">FHVLNPTLLINLCIFLLVYLQSYQSSLQELLLKDLEDLDYSASSNINNKGQISEDGKYSDDEIISKIGNLNDRLFGKMIDSSTNVMNSNYQLKDFGNEIYGTFQEIIDIVGIIDSKVSEKYECVKALYKDHFGELASIIINKIDYLEVVKRIITHENFEDVKLNDILPNSTIMTITISSSTSKRNIPTLEKKESILKCIDFVNQINESKSKILEFLQFQIEAITPNLSALIGPEIAANLLCVSGGLKNLAEMPSQNIMVLGSLKNNKKNGHFSTGPVRLELLQSIISQSDIVRNIQDKYKKKAIRLVSLKCGLCARIDFSSTDKSPDHGVNYRNYILNILEKAQEPPQKPMKKPLPIPKDFPKSRRGGKRIRKIKEKFKQTKIKKEMNRMKFGEEEEEYTVDGKTIGLGLLSAGEGGRRIRGLQVGSLKSSSSSSKIETLSGSDSKLGSSTSISFTPYQGMIF</sequence>
<feature type="compositionally biased region" description="Pro residues" evidence="4">
    <location>
        <begin position="347"/>
        <end position="359"/>
    </location>
</feature>
<dbReference type="InterPro" id="IPR019175">
    <property type="entry name" value="Prp31_C"/>
</dbReference>
<comment type="caution">
    <text evidence="7">The sequence shown here is derived from an EMBL/GenBank/DDBJ whole genome shotgun (WGS) entry which is preliminary data.</text>
</comment>
<dbReference type="PANTHER" id="PTHR13904">
    <property type="entry name" value="PRE-MRNA SPLICING FACTOR PRP31"/>
    <property type="match status" value="1"/>
</dbReference>
<protein>
    <submittedName>
        <fullName evidence="7">Pre-mRNA splicing protein Prp31p--like</fullName>
    </submittedName>
</protein>
<proteinExistence type="predicted"/>
<comment type="subcellular location">
    <subcellularLocation>
        <location evidence="1">Nucleus</location>
    </subcellularLocation>
</comment>
<dbReference type="RefSeq" id="XP_625624.1">
    <property type="nucleotide sequence ID" value="XM_625624.1"/>
</dbReference>
<feature type="domain" description="Nop" evidence="6">
    <location>
        <begin position="223"/>
        <end position="345"/>
    </location>
</feature>
<dbReference type="GO" id="GO:0046540">
    <property type="term" value="C:U4/U6 x U5 tri-snRNP complex"/>
    <property type="evidence" value="ECO:0007669"/>
    <property type="project" value="InterPro"/>
</dbReference>
<feature type="signal peptide" evidence="5">
    <location>
        <begin position="1"/>
        <end position="20"/>
    </location>
</feature>
<keyword evidence="8" id="KW-1185">Reference proteome</keyword>
<dbReference type="GO" id="GO:0005687">
    <property type="term" value="C:U4 snRNP"/>
    <property type="evidence" value="ECO:0007669"/>
    <property type="project" value="TreeGrafter"/>
</dbReference>